<evidence type="ECO:0000313" key="9">
    <source>
        <dbReference type="Proteomes" id="UP000291819"/>
    </source>
</evidence>
<dbReference type="Pfam" id="PF07980">
    <property type="entry name" value="SusD_RagB"/>
    <property type="match status" value="1"/>
</dbReference>
<proteinExistence type="inferred from homology"/>
<keyword evidence="5" id="KW-0998">Cell outer membrane</keyword>
<evidence type="ECO:0000313" key="8">
    <source>
        <dbReference type="EMBL" id="TBO40394.1"/>
    </source>
</evidence>
<evidence type="ECO:0000256" key="4">
    <source>
        <dbReference type="ARBA" id="ARBA00023136"/>
    </source>
</evidence>
<evidence type="ECO:0000256" key="3">
    <source>
        <dbReference type="ARBA" id="ARBA00022729"/>
    </source>
</evidence>
<gene>
    <name evidence="8" type="ORF">EYS08_19340</name>
</gene>
<dbReference type="RefSeq" id="WP_131031657.1">
    <property type="nucleotide sequence ID" value="NZ_SIXF01000024.1"/>
</dbReference>
<dbReference type="CDD" id="cd08977">
    <property type="entry name" value="SusD"/>
    <property type="match status" value="1"/>
</dbReference>
<evidence type="ECO:0000256" key="2">
    <source>
        <dbReference type="ARBA" id="ARBA00006275"/>
    </source>
</evidence>
<comment type="similarity">
    <text evidence="2">Belongs to the SusD family.</text>
</comment>
<dbReference type="AlphaFoldDB" id="A0A4Q9H8Z4"/>
<evidence type="ECO:0000259" key="7">
    <source>
        <dbReference type="Pfam" id="PF14322"/>
    </source>
</evidence>
<accession>A0A4Q9H8Z4</accession>
<comment type="caution">
    <text evidence="8">The sequence shown here is derived from an EMBL/GenBank/DDBJ whole genome shotgun (WGS) entry which is preliminary data.</text>
</comment>
<protein>
    <submittedName>
        <fullName evidence="8">RagB/SusD family nutrient uptake outer membrane protein</fullName>
    </submittedName>
</protein>
<feature type="domain" description="SusD-like N-terminal" evidence="7">
    <location>
        <begin position="110"/>
        <end position="234"/>
    </location>
</feature>
<evidence type="ECO:0000259" key="6">
    <source>
        <dbReference type="Pfam" id="PF07980"/>
    </source>
</evidence>
<dbReference type="GO" id="GO:0009279">
    <property type="term" value="C:cell outer membrane"/>
    <property type="evidence" value="ECO:0007669"/>
    <property type="project" value="UniProtKB-SubCell"/>
</dbReference>
<reference evidence="8 9" key="1">
    <citation type="submission" date="2019-02" db="EMBL/GenBank/DDBJ databases">
        <title>Pedobacter kyonggii whole genome sequence analysis.</title>
        <authorList>
            <person name="Dahal R.H."/>
        </authorList>
    </citation>
    <scope>NUCLEOTIDE SEQUENCE [LARGE SCALE GENOMIC DNA]</scope>
    <source>
        <strain evidence="8 9">K-4-11-1</strain>
    </source>
</reference>
<dbReference type="InterPro" id="IPR012944">
    <property type="entry name" value="SusD_RagB_dom"/>
</dbReference>
<name>A0A4Q9H8Z4_9SPHI</name>
<dbReference type="Gene3D" id="1.25.40.390">
    <property type="match status" value="1"/>
</dbReference>
<dbReference type="SUPFAM" id="SSF48452">
    <property type="entry name" value="TPR-like"/>
    <property type="match status" value="1"/>
</dbReference>
<keyword evidence="4" id="KW-0472">Membrane</keyword>
<dbReference type="PROSITE" id="PS51257">
    <property type="entry name" value="PROKAR_LIPOPROTEIN"/>
    <property type="match status" value="1"/>
</dbReference>
<comment type="subcellular location">
    <subcellularLocation>
        <location evidence="1">Cell outer membrane</location>
    </subcellularLocation>
</comment>
<dbReference type="InterPro" id="IPR033985">
    <property type="entry name" value="SusD-like_N"/>
</dbReference>
<dbReference type="Pfam" id="PF14322">
    <property type="entry name" value="SusD-like_3"/>
    <property type="match status" value="1"/>
</dbReference>
<evidence type="ECO:0000256" key="1">
    <source>
        <dbReference type="ARBA" id="ARBA00004442"/>
    </source>
</evidence>
<dbReference type="EMBL" id="SIXF01000024">
    <property type="protein sequence ID" value="TBO40394.1"/>
    <property type="molecule type" value="Genomic_DNA"/>
</dbReference>
<keyword evidence="3" id="KW-0732">Signal</keyword>
<keyword evidence="9" id="KW-1185">Reference proteome</keyword>
<evidence type="ECO:0000256" key="5">
    <source>
        <dbReference type="ARBA" id="ARBA00023237"/>
    </source>
</evidence>
<dbReference type="Proteomes" id="UP000291819">
    <property type="component" value="Unassembled WGS sequence"/>
</dbReference>
<organism evidence="8 9">
    <name type="scientific">Pedobacter kyonggii</name>
    <dbReference type="NCBI Taxonomy" id="1926871"/>
    <lineage>
        <taxon>Bacteria</taxon>
        <taxon>Pseudomonadati</taxon>
        <taxon>Bacteroidota</taxon>
        <taxon>Sphingobacteriia</taxon>
        <taxon>Sphingobacteriales</taxon>
        <taxon>Sphingobacteriaceae</taxon>
        <taxon>Pedobacter</taxon>
    </lineage>
</organism>
<dbReference type="InterPro" id="IPR011990">
    <property type="entry name" value="TPR-like_helical_dom_sf"/>
</dbReference>
<feature type="domain" description="RagB/SusD" evidence="6">
    <location>
        <begin position="299"/>
        <end position="501"/>
    </location>
</feature>
<sequence>MKKIIYSAILIATILGGSGCKKEFLQTQPTDRVDNTAIFLTTANASVALNGIYRYMFERTTATTSNVQGKPGVGGILLGIDFMGEDLHQAAATWFTSTGEGNYLAARTDNAGSNEYYYRTFFRMIGNANYIIDNIDAAEGTAAEKARIKAEALTLRAYSYSYLVQFYGTRYNAAAKPNNQLAVPLPLKSTDTKMPRVSVEQVYTAIVSDLDAAIALNVTTVPNKTHAGVWVSKGLRARVALTMQDYPTAIKYAKEVIDGNSFPLMSQADYQTGFNNIALSEYMWGANPTTEQGDTFGSFYAQIAYNANTSYQRGTPKMINSALYDQISATDVRKKMWEPAPNATNFPLPLATFARRPYMTRKFSVKAVGDPSLGDVPWMRSAEMHLILAEAYARSSQDALAQTALFTFVSKRDLSAVKSTQTGTALIDEIMVNRRTELWGEGFRYLDLKRLNQGLNRTVVPNYVATSVANVMEIPAGDPRFLFLIPRAELNANPNIGPQNP</sequence>
<dbReference type="OrthoDB" id="630434at2"/>